<sequence>MRKICVKLVPKVLTPDVKDIRVAISQDRLDRRLDRVRVKPRFLKRVIAGDKSWASLFQSDCGLGYKLIPNLKLQAAHGDLFN</sequence>
<protein>
    <submittedName>
        <fullName evidence="1">Uncharacterized protein</fullName>
    </submittedName>
</protein>
<evidence type="ECO:0000313" key="2">
    <source>
        <dbReference type="Proteomes" id="UP000887013"/>
    </source>
</evidence>
<dbReference type="OrthoDB" id="8190404at2759"/>
<gene>
    <name evidence="1" type="ORF">NPIL_179851</name>
</gene>
<comment type="caution">
    <text evidence="1">The sequence shown here is derived from an EMBL/GenBank/DDBJ whole genome shotgun (WGS) entry which is preliminary data.</text>
</comment>
<dbReference type="EMBL" id="BMAW01101973">
    <property type="protein sequence ID" value="GFT02030.1"/>
    <property type="molecule type" value="Genomic_DNA"/>
</dbReference>
<keyword evidence="2" id="KW-1185">Reference proteome</keyword>
<evidence type="ECO:0000313" key="1">
    <source>
        <dbReference type="EMBL" id="GFT02030.1"/>
    </source>
</evidence>
<reference evidence="1" key="1">
    <citation type="submission" date="2020-08" db="EMBL/GenBank/DDBJ databases">
        <title>Multicomponent nature underlies the extraordinary mechanical properties of spider dragline silk.</title>
        <authorList>
            <person name="Kono N."/>
            <person name="Nakamura H."/>
            <person name="Mori M."/>
            <person name="Yoshida Y."/>
            <person name="Ohtoshi R."/>
            <person name="Malay A.D."/>
            <person name="Moran D.A.P."/>
            <person name="Tomita M."/>
            <person name="Numata K."/>
            <person name="Arakawa K."/>
        </authorList>
    </citation>
    <scope>NUCLEOTIDE SEQUENCE</scope>
</reference>
<dbReference type="Proteomes" id="UP000887013">
    <property type="component" value="Unassembled WGS sequence"/>
</dbReference>
<name>A0A8X6TCT5_NEPPI</name>
<accession>A0A8X6TCT5</accession>
<dbReference type="AlphaFoldDB" id="A0A8X6TCT5"/>
<proteinExistence type="predicted"/>
<organism evidence="1 2">
    <name type="scientific">Nephila pilipes</name>
    <name type="common">Giant wood spider</name>
    <name type="synonym">Nephila maculata</name>
    <dbReference type="NCBI Taxonomy" id="299642"/>
    <lineage>
        <taxon>Eukaryota</taxon>
        <taxon>Metazoa</taxon>
        <taxon>Ecdysozoa</taxon>
        <taxon>Arthropoda</taxon>
        <taxon>Chelicerata</taxon>
        <taxon>Arachnida</taxon>
        <taxon>Araneae</taxon>
        <taxon>Araneomorphae</taxon>
        <taxon>Entelegynae</taxon>
        <taxon>Araneoidea</taxon>
        <taxon>Nephilidae</taxon>
        <taxon>Nephila</taxon>
    </lineage>
</organism>